<feature type="region of interest" description="Disordered" evidence="1">
    <location>
        <begin position="627"/>
        <end position="647"/>
    </location>
</feature>
<evidence type="ECO:0000256" key="1">
    <source>
        <dbReference type="SAM" id="MobiDB-lite"/>
    </source>
</evidence>
<sequence>MPVVCCCKSFQCGEKRFRDKNHKWAVGALVSSNTRNRHVATDNQIQARFGEAQGTSFTPSAFVAGMLIVNPRNTVSATEDDGDDDDSPETSYYETEDIPKSSNNLPDINLQRITLSSRNPGPAARDSSNTYDCAPYNTFTLKHADPSVLHLSLLAATLCVFDHSSFATLSWLLKSGKDTLGLADASGLGEPRNKDKRLNFWQEKTLQGLPLDIWTVLSWLKIDPALVTVVCCPSCFAMYPKPDPPKKNAPGTAPDTAQKNAPNIPAPPSGPTRCINTVFPKEDRANAKDLKQSPSECGAELYYLSRKNNYRPFKTYAYQNLYDWLARLFSRPGIEDGLEKVANLANVPFDPAYKATDIHHSSLWKRFLGPDGTQYTKKSENLTFGIFVDGINPYGNKQAGKHASITFIVMVCYSLPLELHYQPQNIFVVGIAPGPKEQSLEQINWILRPIVEQLKVLWDTGLALSQTYLYPRGRRVHAAILPFFADLPALRRALGFSGTTATRMCSFCLLTKSEITNLKPETWPRRNLEDHKSWAIQSRDAPNLKTQLEILKNHGLQYSVMLELPYWNIVDYHVVDSMHNLLLGLCKWHCQRFWCMSDTADEPEPQQIPQYEVNGMNADARNPALAALRPESPSNSKDGSDIPFNRMEFRSNESSDNSFSPFLADDGWGTGPWVCPSEGKIIFDKDALAFINRLLPRICIPTWIQRALPISGKASFGSLKADEWRNLFTVQLPLILPVYWATGGPVARSLFCNFAHLVSMVKLALKRSINLETVKMYRKHTLEYLQSCRLLFPDVNLAPNHHMSIHLAEGMENMGPSRSWWSFSMERLMGTILKAAHNNRLSELEITFLTNFCRLGNLQAVLSAPERFPADLQPYLRQLKSLFEESLREDKIIPKSRQGFLDSSALKVLIRRLNELFPCPTGATWITSDAWDKKQEAESAKFLSMTSRIKNLSTCEINKVNFSTYQENPSNSVIVLRANCAPQYGIIKQIFWHTRILGNGTSTANTWLAVQPLLPCNFPNPFAGQPDFELNVELRTFQTNTDTLYVNHTTEVLAHCAFIKYKPSEILPSIKKECIAVVSLER</sequence>
<proteinExistence type="predicted"/>
<dbReference type="EMBL" id="PGCI01000655">
    <property type="protein sequence ID" value="PLW22711.1"/>
    <property type="molecule type" value="Genomic_DNA"/>
</dbReference>
<dbReference type="InterPro" id="IPR004242">
    <property type="entry name" value="Transposase_21"/>
</dbReference>
<name>A0A2N5TB62_9BASI</name>
<feature type="compositionally biased region" description="Acidic residues" evidence="1">
    <location>
        <begin position="78"/>
        <end position="88"/>
    </location>
</feature>
<accession>A0A2N5TB62</accession>
<dbReference type="AlphaFoldDB" id="A0A2N5TB62"/>
<feature type="region of interest" description="Disordered" evidence="1">
    <location>
        <begin position="243"/>
        <end position="273"/>
    </location>
</feature>
<gene>
    <name evidence="2" type="ORF">PCASD_13732</name>
</gene>
<protein>
    <submittedName>
        <fullName evidence="2">Uncharacterized protein</fullName>
    </submittedName>
</protein>
<reference evidence="2 3" key="1">
    <citation type="submission" date="2017-11" db="EMBL/GenBank/DDBJ databases">
        <title>De novo assembly and phasing of dikaryotic genomes from two isolates of Puccinia coronata f. sp. avenae, the causal agent of oat crown rust.</title>
        <authorList>
            <person name="Miller M.E."/>
            <person name="Zhang Y."/>
            <person name="Omidvar V."/>
            <person name="Sperschneider J."/>
            <person name="Schwessinger B."/>
            <person name="Raley C."/>
            <person name="Palmer J.M."/>
            <person name="Garnica D."/>
            <person name="Upadhyaya N."/>
            <person name="Rathjen J."/>
            <person name="Taylor J.M."/>
            <person name="Park R.F."/>
            <person name="Dodds P.N."/>
            <person name="Hirsch C.D."/>
            <person name="Kianian S.F."/>
            <person name="Figueroa M."/>
        </authorList>
    </citation>
    <scope>NUCLEOTIDE SEQUENCE [LARGE SCALE GENOMIC DNA]</scope>
    <source>
        <strain evidence="2">12SD80</strain>
    </source>
</reference>
<evidence type="ECO:0000313" key="2">
    <source>
        <dbReference type="EMBL" id="PLW22711.1"/>
    </source>
</evidence>
<dbReference type="Proteomes" id="UP000235392">
    <property type="component" value="Unassembled WGS sequence"/>
</dbReference>
<organism evidence="2 3">
    <name type="scientific">Puccinia coronata f. sp. avenae</name>
    <dbReference type="NCBI Taxonomy" id="200324"/>
    <lineage>
        <taxon>Eukaryota</taxon>
        <taxon>Fungi</taxon>
        <taxon>Dikarya</taxon>
        <taxon>Basidiomycota</taxon>
        <taxon>Pucciniomycotina</taxon>
        <taxon>Pucciniomycetes</taxon>
        <taxon>Pucciniales</taxon>
        <taxon>Pucciniaceae</taxon>
        <taxon>Puccinia</taxon>
    </lineage>
</organism>
<dbReference type="PANTHER" id="PTHR46579">
    <property type="entry name" value="F5/8 TYPE C DOMAIN-CONTAINING PROTEIN-RELATED"/>
    <property type="match status" value="1"/>
</dbReference>
<feature type="region of interest" description="Disordered" evidence="1">
    <location>
        <begin position="74"/>
        <end position="106"/>
    </location>
</feature>
<dbReference type="Pfam" id="PF02992">
    <property type="entry name" value="Transposase_21"/>
    <property type="match status" value="1"/>
</dbReference>
<dbReference type="PANTHER" id="PTHR46579:SF1">
    <property type="entry name" value="F5_8 TYPE C DOMAIN-CONTAINING PROTEIN"/>
    <property type="match status" value="1"/>
</dbReference>
<evidence type="ECO:0000313" key="3">
    <source>
        <dbReference type="Proteomes" id="UP000235392"/>
    </source>
</evidence>
<comment type="caution">
    <text evidence="2">The sequence shown here is derived from an EMBL/GenBank/DDBJ whole genome shotgun (WGS) entry which is preliminary data.</text>
</comment>